<reference evidence="11" key="2">
    <citation type="submission" date="2020-11" db="EMBL/GenBank/DDBJ databases">
        <authorList>
            <person name="McCartney M.A."/>
            <person name="Auch B."/>
            <person name="Kono T."/>
            <person name="Mallez S."/>
            <person name="Becker A."/>
            <person name="Gohl D.M."/>
            <person name="Silverstein K.A.T."/>
            <person name="Koren S."/>
            <person name="Bechman K.B."/>
            <person name="Herman A."/>
            <person name="Abrahante J.E."/>
            <person name="Garbe J."/>
        </authorList>
    </citation>
    <scope>NUCLEOTIDE SEQUENCE</scope>
    <source>
        <strain evidence="11">Duluth1</strain>
        <tissue evidence="11">Whole animal</tissue>
    </source>
</reference>
<dbReference type="AlphaFoldDB" id="A0A9D4M3P2"/>
<keyword evidence="6" id="KW-1133">Transmembrane helix</keyword>
<keyword evidence="8" id="KW-0472">Membrane</keyword>
<organism evidence="11 12">
    <name type="scientific">Dreissena polymorpha</name>
    <name type="common">Zebra mussel</name>
    <name type="synonym">Mytilus polymorpha</name>
    <dbReference type="NCBI Taxonomy" id="45954"/>
    <lineage>
        <taxon>Eukaryota</taxon>
        <taxon>Metazoa</taxon>
        <taxon>Spiralia</taxon>
        <taxon>Lophotrochozoa</taxon>
        <taxon>Mollusca</taxon>
        <taxon>Bivalvia</taxon>
        <taxon>Autobranchia</taxon>
        <taxon>Heteroconchia</taxon>
        <taxon>Euheterodonta</taxon>
        <taxon>Imparidentia</taxon>
        <taxon>Neoheterodontei</taxon>
        <taxon>Myida</taxon>
        <taxon>Dreissenoidea</taxon>
        <taxon>Dreissenidae</taxon>
        <taxon>Dreissena</taxon>
    </lineage>
</organism>
<dbReference type="OrthoDB" id="431432at2759"/>
<dbReference type="EMBL" id="JAIWYP010000002">
    <property type="protein sequence ID" value="KAH3869648.1"/>
    <property type="molecule type" value="Genomic_DNA"/>
</dbReference>
<evidence type="ECO:0000256" key="8">
    <source>
        <dbReference type="ARBA" id="ARBA00023136"/>
    </source>
</evidence>
<dbReference type="InterPro" id="IPR051227">
    <property type="entry name" value="CS_glycosyltransferase"/>
</dbReference>
<keyword evidence="7 9" id="KW-0333">Golgi apparatus</keyword>
<dbReference type="EC" id="2.4.1.-" evidence="9"/>
<dbReference type="GO" id="GO:0032580">
    <property type="term" value="C:Golgi cisterna membrane"/>
    <property type="evidence" value="ECO:0007669"/>
    <property type="project" value="UniProtKB-SubCell"/>
</dbReference>
<comment type="caution">
    <text evidence="11">The sequence shown here is derived from an EMBL/GenBank/DDBJ whole genome shotgun (WGS) entry which is preliminary data.</text>
</comment>
<evidence type="ECO:0000256" key="2">
    <source>
        <dbReference type="ARBA" id="ARBA00009239"/>
    </source>
</evidence>
<comment type="subcellular location">
    <subcellularLocation>
        <location evidence="1 9">Golgi apparatus</location>
        <location evidence="1 9">Golgi stack membrane</location>
        <topology evidence="1 9">Single-pass type II membrane protein</topology>
    </subcellularLocation>
</comment>
<keyword evidence="5 9" id="KW-0735">Signal-anchor</keyword>
<protein>
    <recommendedName>
        <fullName evidence="9">Hexosyltransferase</fullName>
        <ecNumber evidence="9">2.4.1.-</ecNumber>
    </recommendedName>
</protein>
<evidence type="ECO:0000256" key="3">
    <source>
        <dbReference type="ARBA" id="ARBA00022679"/>
    </source>
</evidence>
<evidence type="ECO:0000256" key="1">
    <source>
        <dbReference type="ARBA" id="ARBA00004447"/>
    </source>
</evidence>
<evidence type="ECO:0000256" key="9">
    <source>
        <dbReference type="RuleBase" id="RU364016"/>
    </source>
</evidence>
<keyword evidence="3 9" id="KW-0808">Transferase</keyword>
<dbReference type="PANTHER" id="PTHR12369:SF45">
    <property type="entry name" value="HEXOSYLTRANSFERASE"/>
    <property type="match status" value="1"/>
</dbReference>
<dbReference type="PANTHER" id="PTHR12369">
    <property type="entry name" value="CHONDROITIN SYNTHASE"/>
    <property type="match status" value="1"/>
</dbReference>
<dbReference type="Gene3D" id="3.90.550.10">
    <property type="entry name" value="Spore Coat Polysaccharide Biosynthesis Protein SpsA, Chain A"/>
    <property type="match status" value="1"/>
</dbReference>
<evidence type="ECO:0000256" key="7">
    <source>
        <dbReference type="ARBA" id="ARBA00023034"/>
    </source>
</evidence>
<accession>A0A9D4M3P2</accession>
<reference evidence="11" key="1">
    <citation type="journal article" date="2019" name="bioRxiv">
        <title>The Genome of the Zebra Mussel, Dreissena polymorpha: A Resource for Invasive Species Research.</title>
        <authorList>
            <person name="McCartney M.A."/>
            <person name="Auch B."/>
            <person name="Kono T."/>
            <person name="Mallez S."/>
            <person name="Zhang Y."/>
            <person name="Obille A."/>
            <person name="Becker A."/>
            <person name="Abrahante J.E."/>
            <person name="Garbe J."/>
            <person name="Badalamenti J.P."/>
            <person name="Herman A."/>
            <person name="Mangelson H."/>
            <person name="Liachko I."/>
            <person name="Sullivan S."/>
            <person name="Sone E.D."/>
            <person name="Koren S."/>
            <person name="Silverstein K.A.T."/>
            <person name="Beckman K.B."/>
            <person name="Gohl D.M."/>
        </authorList>
    </citation>
    <scope>NUCLEOTIDE SEQUENCE</scope>
    <source>
        <strain evidence="11">Duluth1</strain>
        <tissue evidence="11">Whole animal</tissue>
    </source>
</reference>
<evidence type="ECO:0000256" key="4">
    <source>
        <dbReference type="ARBA" id="ARBA00022692"/>
    </source>
</evidence>
<sequence>MKKMYNRMSQQMPRVIFLLFCLSMMSMMYVAKFGVYMDAQFRSERRLVEFSSKQPSEIERDSSREVVASLQERIRNLENLLASTSEKAKHLTSQVTNQTLLIRSLQEFKNSTEKNMESTSTRVSSNTSEIMTDILNNAEILKGVALKSEYELIPFTKFTLNRIFLVEPGLGRRVVEKPIGYKRKDINDVILYAMGELNKRRTADMKLYEMEDFIEGMYRTEPLTGTQYELYFRDIDNSNKRSSYKKITVVRPFTTLYNVEETSKNTSDTWINLVLPLSGRKDAFQQFLSRFIRVVINQDQRVFLTVVYFGQDGLEDVKNLMTSTAKTYRYKHMKLVTLKEEFSRGRGLQVGVLSWKTNDVILFLCDVDIVFNLDFLERCRLNTEKGKRVYFPIVFSLYNPNVVYSLQDMPIPAEKEQLVISRNTGFWRDFGYGMTCQYRSDFKSVNGFDEYISGWGGEDVFLYQKFVKSDYMVIRATDPGIFHLWHAKQCDPKLNSEQYRSCIRSKALNEASHAQLGLLAFKDEVRLHKSLAGNQTGLPPQIGLIDGPSLIRSHEAREPVR</sequence>
<dbReference type="InterPro" id="IPR008428">
    <property type="entry name" value="Chond_GalNAc"/>
</dbReference>
<evidence type="ECO:0000313" key="12">
    <source>
        <dbReference type="Proteomes" id="UP000828390"/>
    </source>
</evidence>
<dbReference type="GO" id="GO:0047238">
    <property type="term" value="F:glucuronosyl-N-acetylgalactosaminyl-proteoglycan 4-beta-N-acetylgalactosaminyltransferase activity"/>
    <property type="evidence" value="ECO:0007669"/>
    <property type="project" value="TreeGrafter"/>
</dbReference>
<comment type="similarity">
    <text evidence="2 9">Belongs to the chondroitin N-acetylgalactosaminyltransferase family.</text>
</comment>
<dbReference type="Pfam" id="PF05679">
    <property type="entry name" value="CHGN"/>
    <property type="match status" value="1"/>
</dbReference>
<keyword evidence="12" id="KW-1185">Reference proteome</keyword>
<feature type="coiled-coil region" evidence="10">
    <location>
        <begin position="60"/>
        <end position="94"/>
    </location>
</feature>
<keyword evidence="4" id="KW-0812">Transmembrane</keyword>
<proteinExistence type="inferred from homology"/>
<evidence type="ECO:0000313" key="11">
    <source>
        <dbReference type="EMBL" id="KAH3869648.1"/>
    </source>
</evidence>
<dbReference type="Proteomes" id="UP000828390">
    <property type="component" value="Unassembled WGS sequence"/>
</dbReference>
<keyword evidence="10" id="KW-0175">Coiled coil</keyword>
<evidence type="ECO:0000256" key="6">
    <source>
        <dbReference type="ARBA" id="ARBA00022989"/>
    </source>
</evidence>
<name>A0A9D4M3P2_DREPO</name>
<dbReference type="SUPFAM" id="SSF53448">
    <property type="entry name" value="Nucleotide-diphospho-sugar transferases"/>
    <property type="match status" value="1"/>
</dbReference>
<gene>
    <name evidence="11" type="ORF">DPMN_032818</name>
</gene>
<dbReference type="InterPro" id="IPR029044">
    <property type="entry name" value="Nucleotide-diphossugar_trans"/>
</dbReference>
<evidence type="ECO:0000256" key="10">
    <source>
        <dbReference type="SAM" id="Coils"/>
    </source>
</evidence>
<evidence type="ECO:0000256" key="5">
    <source>
        <dbReference type="ARBA" id="ARBA00022968"/>
    </source>
</evidence>